<sequence length="327" mass="37008">MWGDVSEFDIFSLVGHLTKLEGKMARIRFPANESLYLCETMADDDTFVALYRDVDPLGEFCIGPSCERGWYPDGMTAPLPAHINRGPWQDLSSFGIALVESETALIEQNPTIPTAGPPHLHSANIYVSPEDPTTIVSITDWQSIVVSPLYLQARFPKLLPIDEGYVLGLTDLPKLPENYDEMDAGDKEQADEKFLQAKLAKAYEISSGADNVRALEALRIPSLLRELFVRCGKVSEEGIMPLRACIIQQFTEYRNYHTVHELARKWLCTDFEGCYSPLVDFELAQKSNTVLLEEFVKRSSEYGMTPAQVRDIWPFRERVEGVSYRTR</sequence>
<organism evidence="1 2">
    <name type="scientific">Clohesyomyces aquaticus</name>
    <dbReference type="NCBI Taxonomy" id="1231657"/>
    <lineage>
        <taxon>Eukaryota</taxon>
        <taxon>Fungi</taxon>
        <taxon>Dikarya</taxon>
        <taxon>Ascomycota</taxon>
        <taxon>Pezizomycotina</taxon>
        <taxon>Dothideomycetes</taxon>
        <taxon>Pleosporomycetidae</taxon>
        <taxon>Pleosporales</taxon>
        <taxon>Lindgomycetaceae</taxon>
        <taxon>Clohesyomyces</taxon>
    </lineage>
</organism>
<comment type="caution">
    <text evidence="1">The sequence shown here is derived from an EMBL/GenBank/DDBJ whole genome shotgun (WGS) entry which is preliminary data.</text>
</comment>
<dbReference type="Proteomes" id="UP000193144">
    <property type="component" value="Unassembled WGS sequence"/>
</dbReference>
<dbReference type="InterPro" id="IPR051035">
    <property type="entry name" value="Mito_inheritance_9"/>
</dbReference>
<dbReference type="PANTHER" id="PTHR36091">
    <property type="entry name" value="ALTERED INHERITANCE OF MITOCHONDRIA PROTEIN 9, MITOCHONDRIAL"/>
    <property type="match status" value="1"/>
</dbReference>
<dbReference type="GO" id="GO:0005739">
    <property type="term" value="C:mitochondrion"/>
    <property type="evidence" value="ECO:0007669"/>
    <property type="project" value="TreeGrafter"/>
</dbReference>
<dbReference type="OrthoDB" id="2906425at2759"/>
<name>A0A1Y2A4P3_9PLEO</name>
<evidence type="ECO:0000313" key="2">
    <source>
        <dbReference type="Proteomes" id="UP000193144"/>
    </source>
</evidence>
<keyword evidence="2" id="KW-1185">Reference proteome</keyword>
<gene>
    <name evidence="1" type="ORF">BCR34DRAFT_610932</name>
</gene>
<protein>
    <recommendedName>
        <fullName evidence="3">Aminoglycoside phosphotransferase domain-containing protein</fullName>
    </recommendedName>
</protein>
<dbReference type="PANTHER" id="PTHR36091:SF1">
    <property type="entry name" value="ALTERED INHERITANCE OF MITOCHONDRIA PROTEIN 9, MITOCHONDRIAL"/>
    <property type="match status" value="1"/>
</dbReference>
<evidence type="ECO:0000313" key="1">
    <source>
        <dbReference type="EMBL" id="ORY17472.1"/>
    </source>
</evidence>
<proteinExistence type="predicted"/>
<reference evidence="1 2" key="1">
    <citation type="submission" date="2016-07" db="EMBL/GenBank/DDBJ databases">
        <title>Pervasive Adenine N6-methylation of Active Genes in Fungi.</title>
        <authorList>
            <consortium name="DOE Joint Genome Institute"/>
            <person name="Mondo S.J."/>
            <person name="Dannebaum R.O."/>
            <person name="Kuo R.C."/>
            <person name="Labutti K."/>
            <person name="Haridas S."/>
            <person name="Kuo A."/>
            <person name="Salamov A."/>
            <person name="Ahrendt S.R."/>
            <person name="Lipzen A."/>
            <person name="Sullivan W."/>
            <person name="Andreopoulos W.B."/>
            <person name="Clum A."/>
            <person name="Lindquist E."/>
            <person name="Daum C."/>
            <person name="Ramamoorthy G.K."/>
            <person name="Gryganskyi A."/>
            <person name="Culley D."/>
            <person name="Magnuson J.K."/>
            <person name="James T.Y."/>
            <person name="O'Malley M.A."/>
            <person name="Stajich J.E."/>
            <person name="Spatafora J.W."/>
            <person name="Visel A."/>
            <person name="Grigoriev I.V."/>
        </authorList>
    </citation>
    <scope>NUCLEOTIDE SEQUENCE [LARGE SCALE GENOMIC DNA]</scope>
    <source>
        <strain evidence="1 2">CBS 115471</strain>
    </source>
</reference>
<dbReference type="AlphaFoldDB" id="A0A1Y2A4P3"/>
<dbReference type="EMBL" id="MCFA01000012">
    <property type="protein sequence ID" value="ORY17472.1"/>
    <property type="molecule type" value="Genomic_DNA"/>
</dbReference>
<evidence type="ECO:0008006" key="3">
    <source>
        <dbReference type="Google" id="ProtNLM"/>
    </source>
</evidence>
<accession>A0A1Y2A4P3</accession>